<evidence type="ECO:0000313" key="2">
    <source>
        <dbReference type="Proteomes" id="UP000287651"/>
    </source>
</evidence>
<organism evidence="1 2">
    <name type="scientific">Ensete ventricosum</name>
    <name type="common">Abyssinian banana</name>
    <name type="synonym">Musa ensete</name>
    <dbReference type="NCBI Taxonomy" id="4639"/>
    <lineage>
        <taxon>Eukaryota</taxon>
        <taxon>Viridiplantae</taxon>
        <taxon>Streptophyta</taxon>
        <taxon>Embryophyta</taxon>
        <taxon>Tracheophyta</taxon>
        <taxon>Spermatophyta</taxon>
        <taxon>Magnoliopsida</taxon>
        <taxon>Liliopsida</taxon>
        <taxon>Zingiberales</taxon>
        <taxon>Musaceae</taxon>
        <taxon>Ensete</taxon>
    </lineage>
</organism>
<reference evidence="1 2" key="1">
    <citation type="journal article" date="2014" name="Agronomy (Basel)">
        <title>A Draft Genome Sequence for Ensete ventricosum, the Drought-Tolerant Tree Against Hunger.</title>
        <authorList>
            <person name="Harrison J."/>
            <person name="Moore K.A."/>
            <person name="Paszkiewicz K."/>
            <person name="Jones T."/>
            <person name="Grant M."/>
            <person name="Ambacheew D."/>
            <person name="Muzemil S."/>
            <person name="Studholme D.J."/>
        </authorList>
    </citation>
    <scope>NUCLEOTIDE SEQUENCE [LARGE SCALE GENOMIC DNA]</scope>
</reference>
<dbReference type="AlphaFoldDB" id="A0A426YQ89"/>
<protein>
    <submittedName>
        <fullName evidence="1">Uncharacterized protein</fullName>
    </submittedName>
</protein>
<dbReference type="EMBL" id="AMZH03010893">
    <property type="protein sequence ID" value="RRT53874.1"/>
    <property type="molecule type" value="Genomic_DNA"/>
</dbReference>
<comment type="caution">
    <text evidence="1">The sequence shown here is derived from an EMBL/GenBank/DDBJ whole genome shotgun (WGS) entry which is preliminary data.</text>
</comment>
<dbReference type="Proteomes" id="UP000287651">
    <property type="component" value="Unassembled WGS sequence"/>
</dbReference>
<evidence type="ECO:0000313" key="1">
    <source>
        <dbReference type="EMBL" id="RRT53874.1"/>
    </source>
</evidence>
<sequence length="187" mass="21469">MMGQDQAWALGRGLDNAVRPHREFTRRFAKGIGKLTGNMPGDHQKKTKRLAIRMLEVAELAGKKDLNITNLQSYTMVSNDALDVKLEAFEACMEDKYFRFHKTPEVSIVDITILHLEGNTIQWYEWFEHTHGICTWRCKVKARQPYTIMATISFTRIEEEKLNLDAQRTKIMDKPATIKPSTSPAAN</sequence>
<name>A0A426YQ89_ENSVE</name>
<proteinExistence type="predicted"/>
<gene>
    <name evidence="1" type="ORF">B296_00014683</name>
</gene>
<accession>A0A426YQ89</accession>